<dbReference type="EMBL" id="MNAD01001131">
    <property type="protein sequence ID" value="OJT07714.1"/>
    <property type="molecule type" value="Genomic_DNA"/>
</dbReference>
<gene>
    <name evidence="1" type="ORF">TRAPUB_1383</name>
</gene>
<organism evidence="1 2">
    <name type="scientific">Trametes pubescens</name>
    <name type="common">White-rot fungus</name>
    <dbReference type="NCBI Taxonomy" id="154538"/>
    <lineage>
        <taxon>Eukaryota</taxon>
        <taxon>Fungi</taxon>
        <taxon>Dikarya</taxon>
        <taxon>Basidiomycota</taxon>
        <taxon>Agaricomycotina</taxon>
        <taxon>Agaricomycetes</taxon>
        <taxon>Polyporales</taxon>
        <taxon>Polyporaceae</taxon>
        <taxon>Trametes</taxon>
    </lineage>
</organism>
<keyword evidence="2" id="KW-1185">Reference proteome</keyword>
<proteinExistence type="predicted"/>
<protein>
    <submittedName>
        <fullName evidence="1">Uncharacterized protein</fullName>
    </submittedName>
</protein>
<sequence length="60" mass="6563">MHVLSKPSGRGRDEFPSGLEYCAKRGRAAGVEERMVAYESADFLCEHLKSTCTEKTAAGK</sequence>
<dbReference type="AlphaFoldDB" id="A0A1M2VJD7"/>
<dbReference type="Proteomes" id="UP000184267">
    <property type="component" value="Unassembled WGS sequence"/>
</dbReference>
<evidence type="ECO:0000313" key="2">
    <source>
        <dbReference type="Proteomes" id="UP000184267"/>
    </source>
</evidence>
<comment type="caution">
    <text evidence="1">The sequence shown here is derived from an EMBL/GenBank/DDBJ whole genome shotgun (WGS) entry which is preliminary data.</text>
</comment>
<reference evidence="1 2" key="1">
    <citation type="submission" date="2016-10" db="EMBL/GenBank/DDBJ databases">
        <title>Genome sequence of the basidiomycete white-rot fungus Trametes pubescens.</title>
        <authorList>
            <person name="Makela M.R."/>
            <person name="Granchi Z."/>
            <person name="Peng M."/>
            <person name="De Vries R.P."/>
            <person name="Grigoriev I."/>
            <person name="Riley R."/>
            <person name="Hilden K."/>
        </authorList>
    </citation>
    <scope>NUCLEOTIDE SEQUENCE [LARGE SCALE GENOMIC DNA]</scope>
    <source>
        <strain evidence="1 2">FBCC735</strain>
    </source>
</reference>
<name>A0A1M2VJD7_TRAPU</name>
<evidence type="ECO:0000313" key="1">
    <source>
        <dbReference type="EMBL" id="OJT07714.1"/>
    </source>
</evidence>
<accession>A0A1M2VJD7</accession>